<dbReference type="InterPro" id="IPR040498">
    <property type="entry name" value="PriA_CRR"/>
</dbReference>
<feature type="binding site" evidence="12">
    <location>
        <position position="569"/>
    </location>
    <ligand>
        <name>Zn(2+)</name>
        <dbReference type="ChEBI" id="CHEBI:29105"/>
        <label>1</label>
    </ligand>
</feature>
<feature type="domain" description="Helicase ATP-binding" evidence="13">
    <location>
        <begin position="340"/>
        <end position="507"/>
    </location>
</feature>
<organism evidence="15 16">
    <name type="scientific">Microcystis viridis NIES-102</name>
    <dbReference type="NCBI Taxonomy" id="213615"/>
    <lineage>
        <taxon>Bacteria</taxon>
        <taxon>Bacillati</taxon>
        <taxon>Cyanobacteriota</taxon>
        <taxon>Cyanophyceae</taxon>
        <taxon>Oscillatoriophycideae</taxon>
        <taxon>Chroococcales</taxon>
        <taxon>Microcystaceae</taxon>
        <taxon>Microcystis</taxon>
    </lineage>
</organism>
<sequence>MFLEKINWFYSPQALNYNLNTLFTPSPHHPITPLTMLDRCATLTVAEPRTPYQLTTTGQSWLEVLVDRPYPRDSQEDQQILTYSIPRDLTVEIGDILSVPFGSQVIGGIALRFLENLPAGLEENQIRPVEDVIAKGFFPDNYWQLLTKIAQYYATDLITVVRVALPKGLLRSSQRRIRLKPEAIPPGGEVFCTPLSRQILSLLKNQKEGDYSAKYLQEKVKNANYGIRDLVKRGWVESYLEAPKSTNIKLKKAITLLITDFPADLTENQRKIVEILRHQGGEMWLPELAQLAGTKHFKPLIDKGYVVIEDREFLRLSSAIMSRDQPKTLTSSQKQALEAIQTLKGGESVLLHGVTGSGKTEVYLQAIAPVLAAGKSALVLVPEIGLTPQLTDRFVARFGDRVYVYHSALSEGERYDTWRQMLTGTPQVIIGTRSAIFAPLPHLGMIILDEEHDSSFKQTQLLPTYHARTVAKWRAQLNHCPVILGSATPSLETWLESQVNPSLYLSLPDRIQNRPLPQVEIVDMRRELQRGNRSLFSQSLRSSLETLRDKGEQAILFVSRRGHSTFVSCRSCGYVLECPHCDVSLSYHHTEPGAQELLRCHYCNYGRIHPKQCPECGSPYLKFFGTGTQRVTQELTKEFPDLRCLRFDSDTTRNKNAPRELLKLFTDGEFDVLVGTQMLTKGLDIDRVTLVGIMAADGLLYHSDYRASERAFQTLTQVAGRAGRGEREGKVIIQTYTPEHPVIRAVQTHDYEGFVETELMQREGLNYPPYGSLVLIRFSGLDGEAVQKSAENVAEECVNNFGSDWDILGPAPATIMRVANRYRWQILLKLSRDKADIGGLVRPLKSLVLPKVSMAIDVDPLTIE</sequence>
<dbReference type="InterPro" id="IPR041222">
    <property type="entry name" value="PriA_3primeBD"/>
</dbReference>
<dbReference type="GO" id="GO:0003677">
    <property type="term" value="F:DNA binding"/>
    <property type="evidence" value="ECO:0007669"/>
    <property type="project" value="UniProtKB-UniRule"/>
</dbReference>
<dbReference type="PANTHER" id="PTHR30580">
    <property type="entry name" value="PRIMOSOMAL PROTEIN N"/>
    <property type="match status" value="1"/>
</dbReference>
<dbReference type="GO" id="GO:0005524">
    <property type="term" value="F:ATP binding"/>
    <property type="evidence" value="ECO:0007669"/>
    <property type="project" value="UniProtKB-UniRule"/>
</dbReference>
<keyword evidence="8 12" id="KW-0067">ATP-binding</keyword>
<accession>A0A3G9JQ23</accession>
<dbReference type="SUPFAM" id="SSF52540">
    <property type="entry name" value="P-loop containing nucleoside triphosphate hydrolases"/>
    <property type="match status" value="1"/>
</dbReference>
<evidence type="ECO:0000256" key="11">
    <source>
        <dbReference type="ARBA" id="ARBA00048988"/>
    </source>
</evidence>
<feature type="binding site" evidence="12">
    <location>
        <position position="600"/>
    </location>
    <ligand>
        <name>Zn(2+)</name>
        <dbReference type="ChEBI" id="CHEBI:29105"/>
        <label>2</label>
    </ligand>
</feature>
<dbReference type="InterPro" id="IPR011545">
    <property type="entry name" value="DEAD/DEAH_box_helicase_dom"/>
</dbReference>
<dbReference type="EMBL" id="AP019314">
    <property type="protein sequence ID" value="BBH40021.1"/>
    <property type="molecule type" value="Genomic_DNA"/>
</dbReference>
<dbReference type="InterPro" id="IPR042115">
    <property type="entry name" value="PriA_3primeBD_sf"/>
</dbReference>
<evidence type="ECO:0000313" key="16">
    <source>
        <dbReference type="Proteomes" id="UP000278152"/>
    </source>
</evidence>
<reference evidence="15 16" key="1">
    <citation type="submission" date="2018-11" db="EMBL/GenBank/DDBJ databases">
        <title>Complete genome sequence of Microcystis aeruginosa NIES-102.</title>
        <authorList>
            <person name="Yamaguchi H."/>
            <person name="Suzuki S."/>
            <person name="Kawachi M."/>
        </authorList>
    </citation>
    <scope>NUCLEOTIDE SEQUENCE [LARGE SCALE GENOMIC DNA]</scope>
    <source>
        <strain evidence="15 16">NIES-102</strain>
    </source>
</reference>
<comment type="catalytic activity">
    <reaction evidence="12">
        <text>Couples ATP hydrolysis with the unwinding of duplex DNA by translocating in the 3'-5' direction.</text>
        <dbReference type="EC" id="5.6.2.4"/>
    </reaction>
</comment>
<dbReference type="PROSITE" id="PS51194">
    <property type="entry name" value="HELICASE_CTER"/>
    <property type="match status" value="1"/>
</dbReference>
<feature type="binding site" evidence="12">
    <location>
        <position position="578"/>
    </location>
    <ligand>
        <name>Zn(2+)</name>
        <dbReference type="ChEBI" id="CHEBI:29105"/>
        <label>2</label>
    </ligand>
</feature>
<dbReference type="Pfam" id="PF00271">
    <property type="entry name" value="Helicase_C"/>
    <property type="match status" value="1"/>
</dbReference>
<dbReference type="GO" id="GO:0043138">
    <property type="term" value="F:3'-5' DNA helicase activity"/>
    <property type="evidence" value="ECO:0007669"/>
    <property type="project" value="UniProtKB-EC"/>
</dbReference>
<comment type="function">
    <text evidence="12">Initiates the restart of stalled replication forks, which reloads the replicative helicase on sites other than the origin of replication. Recognizes and binds to abandoned replication forks and remodels them to uncover a helicase loading site. Promotes assembly of the primosome at these replication forks.</text>
</comment>
<dbReference type="Proteomes" id="UP000278152">
    <property type="component" value="Chromosome"/>
</dbReference>
<feature type="binding site" evidence="12">
    <location>
        <position position="613"/>
    </location>
    <ligand>
        <name>Zn(2+)</name>
        <dbReference type="ChEBI" id="CHEBI:29105"/>
        <label>1</label>
    </ligand>
</feature>
<dbReference type="Gene3D" id="3.40.50.300">
    <property type="entry name" value="P-loop containing nucleotide triphosphate hydrolases"/>
    <property type="match status" value="2"/>
</dbReference>
<keyword evidence="7 12" id="KW-0862">Zinc</keyword>
<comment type="cofactor">
    <cofactor evidence="12">
        <name>Zn(2+)</name>
        <dbReference type="ChEBI" id="CHEBI:29105"/>
    </cofactor>
    <text evidence="12">Binds 2 zinc ions per subunit.</text>
</comment>
<feature type="binding site" evidence="12">
    <location>
        <position position="572"/>
    </location>
    <ligand>
        <name>Zn(2+)</name>
        <dbReference type="ChEBI" id="CHEBI:29105"/>
        <label>1</label>
    </ligand>
</feature>
<evidence type="ECO:0000313" key="15">
    <source>
        <dbReference type="EMBL" id="BBH40021.1"/>
    </source>
</evidence>
<dbReference type="Pfam" id="PF18074">
    <property type="entry name" value="PriA_C"/>
    <property type="match status" value="1"/>
</dbReference>
<gene>
    <name evidence="12" type="primary">priA</name>
    <name evidence="15" type="ORF">myaer102_25670</name>
</gene>
<keyword evidence="4 12" id="KW-0547">Nucleotide-binding</keyword>
<dbReference type="GO" id="GO:0006302">
    <property type="term" value="P:double-strand break repair"/>
    <property type="evidence" value="ECO:0007669"/>
    <property type="project" value="InterPro"/>
</dbReference>
<evidence type="ECO:0000256" key="12">
    <source>
        <dbReference type="HAMAP-Rule" id="MF_00983"/>
    </source>
</evidence>
<dbReference type="SMART" id="SM00490">
    <property type="entry name" value="HELICc"/>
    <property type="match status" value="1"/>
</dbReference>
<dbReference type="InterPro" id="IPR027417">
    <property type="entry name" value="P-loop_NTPase"/>
</dbReference>
<dbReference type="InterPro" id="IPR001650">
    <property type="entry name" value="Helicase_C-like"/>
</dbReference>
<dbReference type="CDD" id="cd17929">
    <property type="entry name" value="DEXHc_priA"/>
    <property type="match status" value="1"/>
</dbReference>
<keyword evidence="6 12" id="KW-0347">Helicase</keyword>
<dbReference type="SMART" id="SM00487">
    <property type="entry name" value="DEXDc"/>
    <property type="match status" value="1"/>
</dbReference>
<dbReference type="PANTHER" id="PTHR30580:SF0">
    <property type="entry name" value="PRIMOSOMAL PROTEIN N"/>
    <property type="match status" value="1"/>
</dbReference>
<feature type="binding site" evidence="12">
    <location>
        <position position="581"/>
    </location>
    <ligand>
        <name>Zn(2+)</name>
        <dbReference type="ChEBI" id="CHEBI:29105"/>
        <label>2</label>
    </ligand>
</feature>
<dbReference type="Gene3D" id="3.40.1440.60">
    <property type="entry name" value="PriA, 3(prime) DNA-binding domain"/>
    <property type="match status" value="1"/>
</dbReference>
<comment type="catalytic activity">
    <reaction evidence="11 12">
        <text>ATP + H2O = ADP + phosphate + H(+)</text>
        <dbReference type="Rhea" id="RHEA:13065"/>
        <dbReference type="ChEBI" id="CHEBI:15377"/>
        <dbReference type="ChEBI" id="CHEBI:15378"/>
        <dbReference type="ChEBI" id="CHEBI:30616"/>
        <dbReference type="ChEBI" id="CHEBI:43474"/>
        <dbReference type="ChEBI" id="CHEBI:456216"/>
        <dbReference type="EC" id="5.6.2.4"/>
    </reaction>
</comment>
<keyword evidence="9 12" id="KW-0238">DNA-binding</keyword>
<dbReference type="GO" id="GO:0006310">
    <property type="term" value="P:DNA recombination"/>
    <property type="evidence" value="ECO:0007669"/>
    <property type="project" value="InterPro"/>
</dbReference>
<dbReference type="NCBIfam" id="NF004066">
    <property type="entry name" value="PRK05580.1-3"/>
    <property type="match status" value="1"/>
</dbReference>
<dbReference type="Pfam" id="PF00270">
    <property type="entry name" value="DEAD"/>
    <property type="match status" value="1"/>
</dbReference>
<evidence type="ECO:0000259" key="14">
    <source>
        <dbReference type="PROSITE" id="PS51194"/>
    </source>
</evidence>
<comment type="similarity">
    <text evidence="12">Belongs to the helicase family. PriA subfamily.</text>
</comment>
<proteinExistence type="inferred from homology"/>
<dbReference type="GO" id="GO:0016887">
    <property type="term" value="F:ATP hydrolysis activity"/>
    <property type="evidence" value="ECO:0007669"/>
    <property type="project" value="RHEA"/>
</dbReference>
<evidence type="ECO:0000256" key="7">
    <source>
        <dbReference type="ARBA" id="ARBA00022833"/>
    </source>
</evidence>
<dbReference type="EC" id="5.6.2.4" evidence="12"/>
<keyword evidence="5 12" id="KW-0378">Hydrolase</keyword>
<keyword evidence="3 12" id="KW-0479">Metal-binding</keyword>
<dbReference type="NCBIfam" id="TIGR00595">
    <property type="entry name" value="priA"/>
    <property type="match status" value="1"/>
</dbReference>
<dbReference type="GO" id="GO:0008270">
    <property type="term" value="F:zinc ion binding"/>
    <property type="evidence" value="ECO:0007669"/>
    <property type="project" value="UniProtKB-UniRule"/>
</dbReference>
<dbReference type="InterPro" id="IPR041236">
    <property type="entry name" value="PriA_C"/>
</dbReference>
<dbReference type="GO" id="GO:0006269">
    <property type="term" value="P:DNA replication, synthesis of primer"/>
    <property type="evidence" value="ECO:0007669"/>
    <property type="project" value="UniProtKB-KW"/>
</dbReference>
<dbReference type="AlphaFoldDB" id="A0A3G9JQ23"/>
<feature type="domain" description="Helicase C-terminal" evidence="14">
    <location>
        <begin position="608"/>
        <end position="766"/>
    </location>
</feature>
<dbReference type="HAMAP" id="MF_00983">
    <property type="entry name" value="PriA"/>
    <property type="match status" value="1"/>
</dbReference>
<comment type="subunit">
    <text evidence="12">Component of the replication restart primosome.</text>
</comment>
<dbReference type="GO" id="GO:1990077">
    <property type="term" value="C:primosome complex"/>
    <property type="evidence" value="ECO:0007669"/>
    <property type="project" value="UniProtKB-UniRule"/>
</dbReference>
<dbReference type="Pfam" id="PF17764">
    <property type="entry name" value="PriA_3primeBD"/>
    <property type="match status" value="1"/>
</dbReference>
<dbReference type="Pfam" id="PF18319">
    <property type="entry name" value="Zn_ribbon_PriA"/>
    <property type="match status" value="1"/>
</dbReference>
<evidence type="ECO:0000256" key="5">
    <source>
        <dbReference type="ARBA" id="ARBA00022801"/>
    </source>
</evidence>
<keyword evidence="1 12" id="KW-0639">Primosome</keyword>
<evidence type="ECO:0000256" key="6">
    <source>
        <dbReference type="ARBA" id="ARBA00022806"/>
    </source>
</evidence>
<keyword evidence="2 12" id="KW-0235">DNA replication</keyword>
<evidence type="ECO:0000256" key="3">
    <source>
        <dbReference type="ARBA" id="ARBA00022723"/>
    </source>
</evidence>
<evidence type="ECO:0000256" key="10">
    <source>
        <dbReference type="ARBA" id="ARBA00023235"/>
    </source>
</evidence>
<dbReference type="GO" id="GO:0006270">
    <property type="term" value="P:DNA replication initiation"/>
    <property type="evidence" value="ECO:0007669"/>
    <property type="project" value="TreeGrafter"/>
</dbReference>
<keyword evidence="10 12" id="KW-0413">Isomerase</keyword>
<feature type="binding site" evidence="12">
    <location>
        <position position="616"/>
    </location>
    <ligand>
        <name>Zn(2+)</name>
        <dbReference type="ChEBI" id="CHEBI:29105"/>
        <label>1</label>
    </ligand>
</feature>
<evidence type="ECO:0000256" key="4">
    <source>
        <dbReference type="ARBA" id="ARBA00022741"/>
    </source>
</evidence>
<dbReference type="InterPro" id="IPR005259">
    <property type="entry name" value="PriA"/>
</dbReference>
<dbReference type="CDD" id="cd18804">
    <property type="entry name" value="SF2_C_priA"/>
    <property type="match status" value="1"/>
</dbReference>
<evidence type="ECO:0000256" key="9">
    <source>
        <dbReference type="ARBA" id="ARBA00023125"/>
    </source>
</evidence>
<dbReference type="FunFam" id="3.40.50.300:FF:000489">
    <property type="entry name" value="Primosome assembly protein PriA"/>
    <property type="match status" value="1"/>
</dbReference>
<protein>
    <recommendedName>
        <fullName evidence="12">Replication restart protein PriA</fullName>
    </recommendedName>
    <alternativeName>
        <fullName evidence="12">ATP-dependent DNA helicase PriA</fullName>
        <ecNumber evidence="12">5.6.2.4</ecNumber>
    </alternativeName>
    <alternativeName>
        <fullName evidence="12">DNA 3'-5' helicase PriA</fullName>
    </alternativeName>
</protein>
<dbReference type="PROSITE" id="PS51192">
    <property type="entry name" value="HELICASE_ATP_BIND_1"/>
    <property type="match status" value="1"/>
</dbReference>
<evidence type="ECO:0000256" key="1">
    <source>
        <dbReference type="ARBA" id="ARBA00022515"/>
    </source>
</evidence>
<evidence type="ECO:0000256" key="2">
    <source>
        <dbReference type="ARBA" id="ARBA00022705"/>
    </source>
</evidence>
<dbReference type="KEGG" id="mvz:myaer102_25670"/>
<feature type="binding site" evidence="12">
    <location>
        <position position="603"/>
    </location>
    <ligand>
        <name>Zn(2+)</name>
        <dbReference type="ChEBI" id="CHEBI:29105"/>
        <label>2</label>
    </ligand>
</feature>
<evidence type="ECO:0000259" key="13">
    <source>
        <dbReference type="PROSITE" id="PS51192"/>
    </source>
</evidence>
<dbReference type="InterPro" id="IPR014001">
    <property type="entry name" value="Helicase_ATP-bd"/>
</dbReference>
<evidence type="ECO:0000256" key="8">
    <source>
        <dbReference type="ARBA" id="ARBA00022840"/>
    </source>
</evidence>
<name>A0A3G9JQ23_MICVR</name>